<keyword evidence="3" id="KW-0285">Flavoprotein</keyword>
<evidence type="ECO:0000259" key="6">
    <source>
        <dbReference type="PROSITE" id="PS51387"/>
    </source>
</evidence>
<evidence type="ECO:0000256" key="3">
    <source>
        <dbReference type="ARBA" id="ARBA00022630"/>
    </source>
</evidence>
<keyword evidence="5" id="KW-0560">Oxidoreductase</keyword>
<dbReference type="EMBL" id="JANBVO010000069">
    <property type="protein sequence ID" value="KAJ9131279.1"/>
    <property type="molecule type" value="Genomic_DNA"/>
</dbReference>
<evidence type="ECO:0000256" key="1">
    <source>
        <dbReference type="ARBA" id="ARBA00001974"/>
    </source>
</evidence>
<dbReference type="InterPro" id="IPR016169">
    <property type="entry name" value="FAD-bd_PCMH_sub2"/>
</dbReference>
<dbReference type="GO" id="GO:0016491">
    <property type="term" value="F:oxidoreductase activity"/>
    <property type="evidence" value="ECO:0007669"/>
    <property type="project" value="UniProtKB-KW"/>
</dbReference>
<dbReference type="InterPro" id="IPR016166">
    <property type="entry name" value="FAD-bd_PCMH"/>
</dbReference>
<dbReference type="GO" id="GO:0071949">
    <property type="term" value="F:FAD binding"/>
    <property type="evidence" value="ECO:0007669"/>
    <property type="project" value="InterPro"/>
</dbReference>
<evidence type="ECO:0000256" key="2">
    <source>
        <dbReference type="ARBA" id="ARBA00005466"/>
    </source>
</evidence>
<evidence type="ECO:0000256" key="4">
    <source>
        <dbReference type="ARBA" id="ARBA00022827"/>
    </source>
</evidence>
<dbReference type="SUPFAM" id="SSF56176">
    <property type="entry name" value="FAD-binding/transporter-associated domain-like"/>
    <property type="match status" value="1"/>
</dbReference>
<dbReference type="Gene3D" id="3.30.43.10">
    <property type="entry name" value="Uridine Diphospho-n-acetylenolpyruvylglucosamine Reductase, domain 2"/>
    <property type="match status" value="1"/>
</dbReference>
<comment type="cofactor">
    <cofactor evidence="1">
        <name>FAD</name>
        <dbReference type="ChEBI" id="CHEBI:57692"/>
    </cofactor>
</comment>
<feature type="domain" description="FAD-binding PCMH-type" evidence="6">
    <location>
        <begin position="5"/>
        <end position="178"/>
    </location>
</feature>
<reference evidence="7" key="1">
    <citation type="submission" date="2022-07" db="EMBL/GenBank/DDBJ databases">
        <title>Fungi with potential for degradation of polypropylene.</title>
        <authorList>
            <person name="Gostincar C."/>
        </authorList>
    </citation>
    <scope>NUCLEOTIDE SEQUENCE</scope>
    <source>
        <strain evidence="7">EXF-13308</strain>
    </source>
</reference>
<dbReference type="InterPro" id="IPR036318">
    <property type="entry name" value="FAD-bd_PCMH-like_sf"/>
</dbReference>
<dbReference type="Pfam" id="PF01565">
    <property type="entry name" value="FAD_binding_4"/>
    <property type="match status" value="1"/>
</dbReference>
<dbReference type="Gene3D" id="3.40.462.20">
    <property type="match status" value="1"/>
</dbReference>
<dbReference type="PANTHER" id="PTHR42973:SF39">
    <property type="entry name" value="FAD-BINDING PCMH-TYPE DOMAIN-CONTAINING PROTEIN"/>
    <property type="match status" value="1"/>
</dbReference>
<dbReference type="Proteomes" id="UP001174694">
    <property type="component" value="Unassembled WGS sequence"/>
</dbReference>
<organism evidence="7 8">
    <name type="scientific">Pleurostoma richardsiae</name>
    <dbReference type="NCBI Taxonomy" id="41990"/>
    <lineage>
        <taxon>Eukaryota</taxon>
        <taxon>Fungi</taxon>
        <taxon>Dikarya</taxon>
        <taxon>Ascomycota</taxon>
        <taxon>Pezizomycotina</taxon>
        <taxon>Sordariomycetes</taxon>
        <taxon>Sordariomycetidae</taxon>
        <taxon>Calosphaeriales</taxon>
        <taxon>Pleurostomataceae</taxon>
        <taxon>Pleurostoma</taxon>
    </lineage>
</organism>
<dbReference type="InterPro" id="IPR016167">
    <property type="entry name" value="FAD-bd_PCMH_sub1"/>
</dbReference>
<dbReference type="AlphaFoldDB" id="A0AA38VDB0"/>
<proteinExistence type="inferred from homology"/>
<comment type="caution">
    <text evidence="7">The sequence shown here is derived from an EMBL/GenBank/DDBJ whole genome shotgun (WGS) entry which is preliminary data.</text>
</comment>
<dbReference type="PROSITE" id="PS51387">
    <property type="entry name" value="FAD_PCMH"/>
    <property type="match status" value="1"/>
</dbReference>
<gene>
    <name evidence="7" type="ORF">NKR23_g11764</name>
</gene>
<evidence type="ECO:0000313" key="8">
    <source>
        <dbReference type="Proteomes" id="UP001174694"/>
    </source>
</evidence>
<accession>A0AA38VDB0</accession>
<protein>
    <submittedName>
        <fullName evidence="7">FAD linked oxidase</fullName>
    </submittedName>
</protein>
<sequence length="450" mass="49337">MHDRGAVVPMLVVSPRSEWGVAETLRLLKAFDLYDKLPVSVKSGGHGYFNGASCSGIMINLAGMTDKRIVGDTLYVEPGCILGRLIDTLAAHGKAVPHGDCFGVGAGGHFLTAGWDIALARRYGLGCQSVTGGRIVLWDGSAVEVDESSTPELLYAMRGGAAAGAGVVTEVRLRLVDQPPSVTWRFTRLSEEQLKICVDHHAFSRAATLPRDISVSFRFHFEPSQPEPDRPELVCSFNVVSLLSANEAVRCLSECLGAEVASLVADLSGWSEKSLVDLRMLPAADALAANPQMLSEMTSQKLHEDPLAYWKPTVSAREMAPSFFTSVSHWVVPECESMFLELYDALHSARDREACKRMYALVIQGGGRMTELQHECAMPLGQALARFELHWDDPGEEQWSRSFTDKVSRIMQSKGDPAPGRPYRGDIWLEEQGRDARLDGISAKYDRRLG</sequence>
<comment type="similarity">
    <text evidence="2">Belongs to the oxygen-dependent FAD-linked oxidoreductase family.</text>
</comment>
<keyword evidence="8" id="KW-1185">Reference proteome</keyword>
<evidence type="ECO:0000256" key="5">
    <source>
        <dbReference type="ARBA" id="ARBA00023002"/>
    </source>
</evidence>
<name>A0AA38VDB0_9PEZI</name>
<evidence type="ECO:0000313" key="7">
    <source>
        <dbReference type="EMBL" id="KAJ9131279.1"/>
    </source>
</evidence>
<keyword evidence="4" id="KW-0274">FAD</keyword>
<dbReference type="InterPro" id="IPR050416">
    <property type="entry name" value="FAD-linked_Oxidoreductase"/>
</dbReference>
<dbReference type="Gene3D" id="3.30.465.10">
    <property type="match status" value="1"/>
</dbReference>
<dbReference type="PANTHER" id="PTHR42973">
    <property type="entry name" value="BINDING OXIDOREDUCTASE, PUTATIVE (AFU_ORTHOLOGUE AFUA_1G17690)-RELATED"/>
    <property type="match status" value="1"/>
</dbReference>
<dbReference type="InterPro" id="IPR006094">
    <property type="entry name" value="Oxid_FAD_bind_N"/>
</dbReference>